<dbReference type="Proteomes" id="UP001345963">
    <property type="component" value="Unassembled WGS sequence"/>
</dbReference>
<keyword evidence="2" id="KW-1185">Reference proteome</keyword>
<evidence type="ECO:0000313" key="2">
    <source>
        <dbReference type="Proteomes" id="UP001345963"/>
    </source>
</evidence>
<dbReference type="EMBL" id="JAHUTI010071559">
    <property type="protein sequence ID" value="MED6255652.1"/>
    <property type="molecule type" value="Genomic_DNA"/>
</dbReference>
<sequence>MHLPQCFKKGKTIEDANISEGSSLFHLTQIQNALQYTNFTKFSKTSIYSYKNTRESWKGEFIHSFIHCFSAWPAVCRKAAFGLVTVVFVYFSHLLKTLLKMICSATVGAACTADAKGATASKYLPNPKLVEQKVMTGLFFVD</sequence>
<evidence type="ECO:0000313" key="1">
    <source>
        <dbReference type="EMBL" id="MED6255652.1"/>
    </source>
</evidence>
<reference evidence="1 2" key="1">
    <citation type="submission" date="2021-07" db="EMBL/GenBank/DDBJ databases">
        <authorList>
            <person name="Palmer J.M."/>
        </authorList>
    </citation>
    <scope>NUCLEOTIDE SEQUENCE [LARGE SCALE GENOMIC DNA]</scope>
    <source>
        <strain evidence="1 2">AT_MEX2019</strain>
        <tissue evidence="1">Muscle</tissue>
    </source>
</reference>
<proteinExistence type="predicted"/>
<organism evidence="1 2">
    <name type="scientific">Ataeniobius toweri</name>
    <dbReference type="NCBI Taxonomy" id="208326"/>
    <lineage>
        <taxon>Eukaryota</taxon>
        <taxon>Metazoa</taxon>
        <taxon>Chordata</taxon>
        <taxon>Craniata</taxon>
        <taxon>Vertebrata</taxon>
        <taxon>Euteleostomi</taxon>
        <taxon>Actinopterygii</taxon>
        <taxon>Neopterygii</taxon>
        <taxon>Teleostei</taxon>
        <taxon>Neoteleostei</taxon>
        <taxon>Acanthomorphata</taxon>
        <taxon>Ovalentaria</taxon>
        <taxon>Atherinomorphae</taxon>
        <taxon>Cyprinodontiformes</taxon>
        <taxon>Goodeidae</taxon>
        <taxon>Ataeniobius</taxon>
    </lineage>
</organism>
<comment type="caution">
    <text evidence="1">The sequence shown here is derived from an EMBL/GenBank/DDBJ whole genome shotgun (WGS) entry which is preliminary data.</text>
</comment>
<protein>
    <submittedName>
        <fullName evidence="1">Uncharacterized protein</fullName>
    </submittedName>
</protein>
<accession>A0ABU7BYW3</accession>
<name>A0ABU7BYW3_9TELE</name>
<gene>
    <name evidence="1" type="ORF">ATANTOWER_012839</name>
</gene>